<keyword evidence="2" id="KW-0812">Transmembrane</keyword>
<feature type="region of interest" description="Disordered" evidence="1">
    <location>
        <begin position="388"/>
        <end position="413"/>
    </location>
</feature>
<keyword evidence="2" id="KW-0472">Membrane</keyword>
<accession>A0ABQ6MXR5</accession>
<sequence>MKTSSLLLSLSLLGSTAADLGHSRPEVPIQDSEFDDGHGNTSIYQHPAVWTSPTQFGMVCEAENDCPVRQLCYLGYEGEYNDATYPAGNDGGVCMCSAFYGLTGPDCMEQASKVPFIVSMLVAAFGFFSWLQWIQTLYQLIKAKAFKPSTAAGTVTLMSTLGNFLTVVMNLCYGLVAGGVGLASYAINDSARPASFGINVIVTLYCVFAIPIMWMDIVIKSPGMNSDENKAMFKKAATGLRALTVFVGLTVMALLAMKLSAPTAMFFVLVLIGSIVLFMTSSRKLAVMICKNWSELGYNPSEDKFKGQAEKSGHNAAKNIMLMANRFSGSASMFIIGLVAFIITNRSPDTGALPFYCCHVFLIAMVYMNILMRGYVRLGARKKLASAGYGGSSKVTTTTTTSTAVTTKSEGGF</sequence>
<protein>
    <recommendedName>
        <fullName evidence="6">EGF-like domain-containing protein</fullName>
    </recommendedName>
</protein>
<keyword evidence="2" id="KW-1133">Transmembrane helix</keyword>
<comment type="caution">
    <text evidence="4">The sequence shown here is derived from an EMBL/GenBank/DDBJ whole genome shotgun (WGS) entry which is preliminary data.</text>
</comment>
<feature type="transmembrane region" description="Helical" evidence="2">
    <location>
        <begin position="114"/>
        <end position="134"/>
    </location>
</feature>
<gene>
    <name evidence="4" type="ORF">TeGR_g13747</name>
</gene>
<feature type="transmembrane region" description="Helical" evidence="2">
    <location>
        <begin position="240"/>
        <end position="257"/>
    </location>
</feature>
<organism evidence="4 5">
    <name type="scientific">Tetraparma gracilis</name>
    <dbReference type="NCBI Taxonomy" id="2962635"/>
    <lineage>
        <taxon>Eukaryota</taxon>
        <taxon>Sar</taxon>
        <taxon>Stramenopiles</taxon>
        <taxon>Ochrophyta</taxon>
        <taxon>Bolidophyceae</taxon>
        <taxon>Parmales</taxon>
        <taxon>Triparmaceae</taxon>
        <taxon>Tetraparma</taxon>
    </lineage>
</organism>
<keyword evidence="3" id="KW-0732">Signal</keyword>
<feature type="signal peptide" evidence="3">
    <location>
        <begin position="1"/>
        <end position="18"/>
    </location>
</feature>
<dbReference type="EMBL" id="BRYB01001852">
    <property type="protein sequence ID" value="GMI35032.1"/>
    <property type="molecule type" value="Genomic_DNA"/>
</dbReference>
<evidence type="ECO:0000313" key="5">
    <source>
        <dbReference type="Proteomes" id="UP001165060"/>
    </source>
</evidence>
<dbReference type="Proteomes" id="UP001165060">
    <property type="component" value="Unassembled WGS sequence"/>
</dbReference>
<keyword evidence="5" id="KW-1185">Reference proteome</keyword>
<reference evidence="4 5" key="1">
    <citation type="journal article" date="2023" name="Commun. Biol.">
        <title>Genome analysis of Parmales, the sister group of diatoms, reveals the evolutionary specialization of diatoms from phago-mixotrophs to photoautotrophs.</title>
        <authorList>
            <person name="Ban H."/>
            <person name="Sato S."/>
            <person name="Yoshikawa S."/>
            <person name="Yamada K."/>
            <person name="Nakamura Y."/>
            <person name="Ichinomiya M."/>
            <person name="Sato N."/>
            <person name="Blanc-Mathieu R."/>
            <person name="Endo H."/>
            <person name="Kuwata A."/>
            <person name="Ogata H."/>
        </authorList>
    </citation>
    <scope>NUCLEOTIDE SEQUENCE [LARGE SCALE GENOMIC DNA]</scope>
</reference>
<feature type="transmembrane region" description="Helical" evidence="2">
    <location>
        <begin position="196"/>
        <end position="219"/>
    </location>
</feature>
<evidence type="ECO:0000256" key="2">
    <source>
        <dbReference type="SAM" id="Phobius"/>
    </source>
</evidence>
<feature type="transmembrane region" description="Helical" evidence="2">
    <location>
        <begin position="327"/>
        <end position="347"/>
    </location>
</feature>
<feature type="transmembrane region" description="Helical" evidence="2">
    <location>
        <begin position="263"/>
        <end position="281"/>
    </location>
</feature>
<evidence type="ECO:0000256" key="3">
    <source>
        <dbReference type="SAM" id="SignalP"/>
    </source>
</evidence>
<feature type="compositionally biased region" description="Low complexity" evidence="1">
    <location>
        <begin position="392"/>
        <end position="413"/>
    </location>
</feature>
<feature type="chain" id="PRO_5046969370" description="EGF-like domain-containing protein" evidence="3">
    <location>
        <begin position="19"/>
        <end position="413"/>
    </location>
</feature>
<proteinExistence type="predicted"/>
<name>A0ABQ6MXR5_9STRA</name>
<feature type="transmembrane region" description="Helical" evidence="2">
    <location>
        <begin position="155"/>
        <end position="176"/>
    </location>
</feature>
<evidence type="ECO:0000256" key="1">
    <source>
        <dbReference type="SAM" id="MobiDB-lite"/>
    </source>
</evidence>
<evidence type="ECO:0000313" key="4">
    <source>
        <dbReference type="EMBL" id="GMI35032.1"/>
    </source>
</evidence>
<evidence type="ECO:0008006" key="6">
    <source>
        <dbReference type="Google" id="ProtNLM"/>
    </source>
</evidence>
<feature type="transmembrane region" description="Helical" evidence="2">
    <location>
        <begin position="353"/>
        <end position="372"/>
    </location>
</feature>